<name>A0A9P5Z8S4_9AGAR</name>
<feature type="region of interest" description="Disordered" evidence="1">
    <location>
        <begin position="155"/>
        <end position="180"/>
    </location>
</feature>
<dbReference type="Proteomes" id="UP000807469">
    <property type="component" value="Unassembled WGS sequence"/>
</dbReference>
<evidence type="ECO:0000313" key="3">
    <source>
        <dbReference type="Proteomes" id="UP000807469"/>
    </source>
</evidence>
<dbReference type="EMBL" id="MU155160">
    <property type="protein sequence ID" value="KAF9482906.1"/>
    <property type="molecule type" value="Genomic_DNA"/>
</dbReference>
<reference evidence="2" key="1">
    <citation type="submission" date="2020-11" db="EMBL/GenBank/DDBJ databases">
        <authorList>
            <consortium name="DOE Joint Genome Institute"/>
            <person name="Ahrendt S."/>
            <person name="Riley R."/>
            <person name="Andreopoulos W."/>
            <person name="Labutti K."/>
            <person name="Pangilinan J."/>
            <person name="Ruiz-Duenas F.J."/>
            <person name="Barrasa J.M."/>
            <person name="Sanchez-Garcia M."/>
            <person name="Camarero S."/>
            <person name="Miyauchi S."/>
            <person name="Serrano A."/>
            <person name="Linde D."/>
            <person name="Babiker R."/>
            <person name="Drula E."/>
            <person name="Ayuso-Fernandez I."/>
            <person name="Pacheco R."/>
            <person name="Padilla G."/>
            <person name="Ferreira P."/>
            <person name="Barriuso J."/>
            <person name="Kellner H."/>
            <person name="Castanera R."/>
            <person name="Alfaro M."/>
            <person name="Ramirez L."/>
            <person name="Pisabarro A.G."/>
            <person name="Kuo A."/>
            <person name="Tritt A."/>
            <person name="Lipzen A."/>
            <person name="He G."/>
            <person name="Yan M."/>
            <person name="Ng V."/>
            <person name="Cullen D."/>
            <person name="Martin F."/>
            <person name="Rosso M.-N."/>
            <person name="Henrissat B."/>
            <person name="Hibbett D."/>
            <person name="Martinez A.T."/>
            <person name="Grigoriev I.V."/>
        </authorList>
    </citation>
    <scope>NUCLEOTIDE SEQUENCE</scope>
    <source>
        <strain evidence="2">CIRM-BRFM 674</strain>
    </source>
</reference>
<evidence type="ECO:0000313" key="2">
    <source>
        <dbReference type="EMBL" id="KAF9482906.1"/>
    </source>
</evidence>
<feature type="compositionally biased region" description="Polar residues" evidence="1">
    <location>
        <begin position="1"/>
        <end position="11"/>
    </location>
</feature>
<gene>
    <name evidence="2" type="ORF">BDN70DRAFT_892238</name>
</gene>
<feature type="region of interest" description="Disordered" evidence="1">
    <location>
        <begin position="1"/>
        <end position="23"/>
    </location>
</feature>
<protein>
    <submittedName>
        <fullName evidence="2">Uncharacterized protein</fullName>
    </submittedName>
</protein>
<evidence type="ECO:0000256" key="1">
    <source>
        <dbReference type="SAM" id="MobiDB-lite"/>
    </source>
</evidence>
<dbReference type="AlphaFoldDB" id="A0A9P5Z8S4"/>
<accession>A0A9P5Z8S4</accession>
<keyword evidence="3" id="KW-1185">Reference proteome</keyword>
<comment type="caution">
    <text evidence="2">The sequence shown here is derived from an EMBL/GenBank/DDBJ whole genome shotgun (WGS) entry which is preliminary data.</text>
</comment>
<sequence>MPKKTISSQVNIPKEDKKTPKEGVNQTQYNWCRAGLYTNSDGNSVEEQWKSISEYEWRERKSQMKIGRQAVHTFSGIGSGSGIGYNNQQMQTGLVEGEADRTRDTSYTSISEYLGSWGWGFLSVSRCSESWHCLRFGGTWLTLIVFTSSFDRHPELEQTPQHPERIGGLAVPNGREENSEMGRGAAVIDWPICIRMYAPSMRMGSVALYEWGDKCALGDVAGGRGTYDWI</sequence>
<proteinExistence type="predicted"/>
<organism evidence="2 3">
    <name type="scientific">Pholiota conissans</name>
    <dbReference type="NCBI Taxonomy" id="109636"/>
    <lineage>
        <taxon>Eukaryota</taxon>
        <taxon>Fungi</taxon>
        <taxon>Dikarya</taxon>
        <taxon>Basidiomycota</taxon>
        <taxon>Agaricomycotina</taxon>
        <taxon>Agaricomycetes</taxon>
        <taxon>Agaricomycetidae</taxon>
        <taxon>Agaricales</taxon>
        <taxon>Agaricineae</taxon>
        <taxon>Strophariaceae</taxon>
        <taxon>Pholiota</taxon>
    </lineage>
</organism>